<gene>
    <name evidence="5" type="ORF">F7R26_009925</name>
</gene>
<dbReference type="SUPFAM" id="SSF51905">
    <property type="entry name" value="FAD/NAD(P)-binding domain"/>
    <property type="match status" value="1"/>
</dbReference>
<evidence type="ECO:0000259" key="4">
    <source>
        <dbReference type="Pfam" id="PF01593"/>
    </source>
</evidence>
<dbReference type="PANTHER" id="PTHR10668:SF103">
    <property type="entry name" value="PYRIDINE NUCLEOTIDE-DISULFIDE OXIDOREDUCTASE DOMAIN-CONTAINING PROTEIN 2"/>
    <property type="match status" value="1"/>
</dbReference>
<evidence type="ECO:0000313" key="6">
    <source>
        <dbReference type="Proteomes" id="UP000397656"/>
    </source>
</evidence>
<dbReference type="InterPro" id="IPR036188">
    <property type="entry name" value="FAD/NAD-bd_sf"/>
</dbReference>
<dbReference type="Gene3D" id="3.50.50.60">
    <property type="entry name" value="FAD/NAD(P)-binding domain"/>
    <property type="match status" value="2"/>
</dbReference>
<accession>A0A643G2Y8</accession>
<evidence type="ECO:0000313" key="5">
    <source>
        <dbReference type="EMBL" id="QOT78290.1"/>
    </source>
</evidence>
<dbReference type="Proteomes" id="UP000397656">
    <property type="component" value="Chromosome 1"/>
</dbReference>
<proteinExistence type="predicted"/>
<comment type="function">
    <text evidence="1">Probable oxidoreductase that may play a role as regulator of mitochondrial function.</text>
</comment>
<evidence type="ECO:0000256" key="2">
    <source>
        <dbReference type="ARBA" id="ARBA00038825"/>
    </source>
</evidence>
<dbReference type="PROSITE" id="PS51257">
    <property type="entry name" value="PROKAR_LIPOPROTEIN"/>
    <property type="match status" value="1"/>
</dbReference>
<comment type="subunit">
    <text evidence="2">Interacts with COX5B; this interaction may contribute to localize PYROXD2 to the inner face of the inner mitochondrial membrane.</text>
</comment>
<dbReference type="EMBL" id="CP062803">
    <property type="protein sequence ID" value="QOT78290.1"/>
    <property type="molecule type" value="Genomic_DNA"/>
</dbReference>
<name>A0A643G2Y8_9BURK</name>
<dbReference type="PANTHER" id="PTHR10668">
    <property type="entry name" value="PHYTOENE DEHYDROGENASE"/>
    <property type="match status" value="1"/>
</dbReference>
<organism evidence="5 6">
    <name type="scientific">Cupriavidus basilensis</name>
    <dbReference type="NCBI Taxonomy" id="68895"/>
    <lineage>
        <taxon>Bacteria</taxon>
        <taxon>Pseudomonadati</taxon>
        <taxon>Pseudomonadota</taxon>
        <taxon>Betaproteobacteria</taxon>
        <taxon>Burkholderiales</taxon>
        <taxon>Burkholderiaceae</taxon>
        <taxon>Cupriavidus</taxon>
    </lineage>
</organism>
<reference evidence="5 6" key="1">
    <citation type="submission" date="2020-10" db="EMBL/GenBank/DDBJ databases">
        <title>Complete genome sequence of Cupriavidus basilensis CCUG 49340T.</title>
        <authorList>
            <person name="Salva-Serra F."/>
            <person name="Donoso R.A."/>
            <person name="Cho K.H."/>
            <person name="Yoo J.A."/>
            <person name="Lee K."/>
            <person name="Yoon S.-H."/>
            <person name="Perez-Pantoja D."/>
            <person name="Moore E.R.B."/>
        </authorList>
    </citation>
    <scope>NUCLEOTIDE SEQUENCE [LARGE SCALE GENOMIC DNA]</scope>
    <source>
        <strain evidence="6">CCUG 49340</strain>
    </source>
</reference>
<dbReference type="Pfam" id="PF01593">
    <property type="entry name" value="Amino_oxidase"/>
    <property type="match status" value="1"/>
</dbReference>
<dbReference type="InterPro" id="IPR002937">
    <property type="entry name" value="Amino_oxidase"/>
</dbReference>
<evidence type="ECO:0000256" key="1">
    <source>
        <dbReference type="ARBA" id="ARBA00037217"/>
    </source>
</evidence>
<evidence type="ECO:0000256" key="3">
    <source>
        <dbReference type="ARBA" id="ARBA00040298"/>
    </source>
</evidence>
<dbReference type="GO" id="GO:0016491">
    <property type="term" value="F:oxidoreductase activity"/>
    <property type="evidence" value="ECO:0007669"/>
    <property type="project" value="InterPro"/>
</dbReference>
<dbReference type="GeneID" id="98401220"/>
<dbReference type="RefSeq" id="WP_150983422.1">
    <property type="nucleotide sequence ID" value="NZ_CP062803.1"/>
</dbReference>
<sequence length="547" mass="58694">MTSKQTHDAIIVGGGHNGLSAGCYLAAAGKKVLVLEALDKVGGMASSGYLLPEAPGHLVHPCALDMMSMRVHPRVPAELELERHGFRQIELTPGYVYLHPDGTSLVFWRDPQKTADEIRRFSPKDADAFLTFMDVVLAFIDMAVPMMRVDPAELNVGAKFEAFRAALRNRKLKPELMTLLTGSAYQAALERFEHPVTISAMCCLTGLAGPITSDGSGIYYALLGFLHRFGVGRVVGGMQTLSNAMAARLRELGGEILTSASVQEIVADQGRVRGVRLADGREFHARAVIASCHPKVALDLVTAGQVEPRLLTRISHAPANAHGASPLKVDMALNGQISLKRFEDQRGDGLDLRKTCLLIGTTEAVLENFRASARGEVPALPYLTITAPSAVDPSLAPNGQDTVYLYPPAMPTEPREGWDAIRERVTQQVIDQASEYIDGLKTQEIARRMEAAPDFTRRLNTVNGCVVHIDTSTMRSNTLRPAYGLGGNTLPVAGLYFGGAGIHPGGGVNGMPGRIAAQRVQRYLGKSDRSVSALAIAGAVLSAWGMG</sequence>
<dbReference type="AlphaFoldDB" id="A0A643G2Y8"/>
<protein>
    <recommendedName>
        <fullName evidence="3">Pyridine nucleotide-disulfide oxidoreductase domain-containing protein 2</fullName>
    </recommendedName>
</protein>
<feature type="domain" description="Amine oxidase" evidence="4">
    <location>
        <begin position="18"/>
        <end position="356"/>
    </location>
</feature>